<accession>A0A1Y1W0F3</accession>
<sequence length="555" mass="63757">MTNFNELSLDSRLLRAISKLGYTEATLVQESTIPLALSGKDILAQARTGSGKTSAYCLPVIQKIILSKELLPNNSKERNNVRAIILVPTRELADQVYKHIKELTIYLPDITSVNISSGEQSQINSLLNEKPDIIVVTPSRMLKQFELKNVELNDAFESFVIDEADLIVSFGYDEDLRKILNYLPNLYQSYLLSATVDADVNTLKQIVLRNPAVLTLKDEEPESKLTQYYFRCTDKEKFLYIYFLLKLKVEPFGSHKTLIFVNDIDRCYRLKLFLEQFGIRSCVLNSELPVQSRIHVVEEFNRGMYNYLIATDEAGDIKSKSNNNNKKNEKSNNNNKSNKKKNDNEYGVSRGIDFQNVKAVINFDFPETQVSYMHRVGRTARGVGNEGFSLSFINTDVKVKDQEEKIFKEVEEHFESLNQNLLPFEIDKNAIEGFRYRVEDGIRAVTRVAVREARIKELKSEIITSEKLKAHFEDNPKDLQALRHDKALHTARVQAHMKHVPDYLLPDSVDGEKIKSQAGPQKVYFKKQRYNPHKKYGKNAQKKKSNPLTSFSYMQ</sequence>
<evidence type="ECO:0000256" key="6">
    <source>
        <dbReference type="ARBA" id="ARBA00022884"/>
    </source>
</evidence>
<dbReference type="CDD" id="cd17961">
    <property type="entry name" value="DEADc_DDX56"/>
    <property type="match status" value="1"/>
</dbReference>
<keyword evidence="5" id="KW-0067">ATP-binding</keyword>
<evidence type="ECO:0000313" key="14">
    <source>
        <dbReference type="EMBL" id="ORX67000.1"/>
    </source>
</evidence>
<feature type="region of interest" description="Disordered" evidence="10">
    <location>
        <begin position="525"/>
        <end position="555"/>
    </location>
</feature>
<dbReference type="GO" id="GO:0005829">
    <property type="term" value="C:cytosol"/>
    <property type="evidence" value="ECO:0007669"/>
    <property type="project" value="TreeGrafter"/>
</dbReference>
<dbReference type="STRING" id="1754192.A0A1Y1W0F3"/>
<gene>
    <name evidence="14" type="ORF">BCR32DRAFT_272610</name>
</gene>
<feature type="compositionally biased region" description="Basic residues" evidence="10">
    <location>
        <begin position="525"/>
        <end position="545"/>
    </location>
</feature>
<evidence type="ECO:0000256" key="2">
    <source>
        <dbReference type="ARBA" id="ARBA00022741"/>
    </source>
</evidence>
<dbReference type="CDD" id="cd18787">
    <property type="entry name" value="SF2_C_DEAD"/>
    <property type="match status" value="1"/>
</dbReference>
<dbReference type="OrthoDB" id="1191041at2759"/>
<keyword evidence="15" id="KW-1185">Reference proteome</keyword>
<dbReference type="SMART" id="SM00487">
    <property type="entry name" value="DEXDc"/>
    <property type="match status" value="1"/>
</dbReference>
<dbReference type="Pfam" id="PF00270">
    <property type="entry name" value="DEAD"/>
    <property type="match status" value="1"/>
</dbReference>
<dbReference type="SUPFAM" id="SSF52540">
    <property type="entry name" value="P-loop containing nucleoside triphosphate hydrolases"/>
    <property type="match status" value="1"/>
</dbReference>
<dbReference type="PROSITE" id="PS51192">
    <property type="entry name" value="HELICASE_ATP_BIND_1"/>
    <property type="match status" value="1"/>
</dbReference>
<evidence type="ECO:0000256" key="5">
    <source>
        <dbReference type="ARBA" id="ARBA00022840"/>
    </source>
</evidence>
<evidence type="ECO:0000256" key="8">
    <source>
        <dbReference type="ARBA" id="ARBA00047984"/>
    </source>
</evidence>
<comment type="similarity">
    <text evidence="7">Belongs to the DEAD box helicase family. DDX56/DBP9 subfamily.</text>
</comment>
<dbReference type="SMART" id="SM00490">
    <property type="entry name" value="HELICc"/>
    <property type="match status" value="1"/>
</dbReference>
<keyword evidence="2" id="KW-0547">Nucleotide-binding</keyword>
<dbReference type="Gene3D" id="3.40.50.300">
    <property type="entry name" value="P-loop containing nucleotide triphosphate hydrolases"/>
    <property type="match status" value="2"/>
</dbReference>
<dbReference type="InterPro" id="IPR014014">
    <property type="entry name" value="RNA_helicase_DEAD_Q_motif"/>
</dbReference>
<evidence type="ECO:0000259" key="11">
    <source>
        <dbReference type="PROSITE" id="PS51192"/>
    </source>
</evidence>
<dbReference type="InterPro" id="IPR011545">
    <property type="entry name" value="DEAD/DEAH_box_helicase_dom"/>
</dbReference>
<dbReference type="InterPro" id="IPR001650">
    <property type="entry name" value="Helicase_C-like"/>
</dbReference>
<evidence type="ECO:0000256" key="7">
    <source>
        <dbReference type="ARBA" id="ARBA00038041"/>
    </source>
</evidence>
<evidence type="ECO:0000313" key="15">
    <source>
        <dbReference type="Proteomes" id="UP000193944"/>
    </source>
</evidence>
<dbReference type="InterPro" id="IPR014001">
    <property type="entry name" value="Helicase_ATP-bd"/>
</dbReference>
<dbReference type="InterPro" id="IPR027417">
    <property type="entry name" value="P-loop_NTPase"/>
</dbReference>
<dbReference type="GO" id="GO:0003723">
    <property type="term" value="F:RNA binding"/>
    <property type="evidence" value="ECO:0007669"/>
    <property type="project" value="UniProtKB-KW"/>
</dbReference>
<dbReference type="EC" id="3.6.4.13" evidence="1"/>
<name>A0A1Y1W0F3_9FUNG</name>
<dbReference type="GO" id="GO:0016787">
    <property type="term" value="F:hydrolase activity"/>
    <property type="evidence" value="ECO:0007669"/>
    <property type="project" value="UniProtKB-KW"/>
</dbReference>
<comment type="caution">
    <text evidence="14">The sequence shown here is derived from an EMBL/GenBank/DDBJ whole genome shotgun (WGS) entry which is preliminary data.</text>
</comment>
<comment type="catalytic activity">
    <reaction evidence="8">
        <text>ATP + H2O = ADP + phosphate + H(+)</text>
        <dbReference type="Rhea" id="RHEA:13065"/>
        <dbReference type="ChEBI" id="CHEBI:15377"/>
        <dbReference type="ChEBI" id="CHEBI:15378"/>
        <dbReference type="ChEBI" id="CHEBI:30616"/>
        <dbReference type="ChEBI" id="CHEBI:43474"/>
        <dbReference type="ChEBI" id="CHEBI:456216"/>
        <dbReference type="EC" id="3.6.4.13"/>
    </reaction>
</comment>
<protein>
    <recommendedName>
        <fullName evidence="1">RNA helicase</fullName>
        <ecNumber evidence="1">3.6.4.13</ecNumber>
    </recommendedName>
</protein>
<organism evidence="14 15">
    <name type="scientific">Anaeromyces robustus</name>
    <dbReference type="NCBI Taxonomy" id="1754192"/>
    <lineage>
        <taxon>Eukaryota</taxon>
        <taxon>Fungi</taxon>
        <taxon>Fungi incertae sedis</taxon>
        <taxon>Chytridiomycota</taxon>
        <taxon>Chytridiomycota incertae sedis</taxon>
        <taxon>Neocallimastigomycetes</taxon>
        <taxon>Neocallimastigales</taxon>
        <taxon>Neocallimastigaceae</taxon>
        <taxon>Anaeromyces</taxon>
    </lineage>
</organism>
<dbReference type="Proteomes" id="UP000193944">
    <property type="component" value="Unassembled WGS sequence"/>
</dbReference>
<keyword evidence="3" id="KW-0378">Hydrolase</keyword>
<dbReference type="PANTHER" id="PTHR47959:SF21">
    <property type="entry name" value="DEAD-BOX HELICASE 56"/>
    <property type="match status" value="1"/>
</dbReference>
<evidence type="ECO:0000256" key="10">
    <source>
        <dbReference type="SAM" id="MobiDB-lite"/>
    </source>
</evidence>
<feature type="short sequence motif" description="Q motif" evidence="9">
    <location>
        <begin position="2"/>
        <end position="30"/>
    </location>
</feature>
<evidence type="ECO:0000256" key="1">
    <source>
        <dbReference type="ARBA" id="ARBA00012552"/>
    </source>
</evidence>
<dbReference type="Pfam" id="PF00271">
    <property type="entry name" value="Helicase_C"/>
    <property type="match status" value="1"/>
</dbReference>
<dbReference type="PROSITE" id="PS51194">
    <property type="entry name" value="HELICASE_CTER"/>
    <property type="match status" value="1"/>
</dbReference>
<feature type="compositionally biased region" description="Polar residues" evidence="10">
    <location>
        <begin position="546"/>
        <end position="555"/>
    </location>
</feature>
<dbReference type="AlphaFoldDB" id="A0A1Y1W0F3"/>
<keyword evidence="4" id="KW-0347">Helicase</keyword>
<dbReference type="PANTHER" id="PTHR47959">
    <property type="entry name" value="ATP-DEPENDENT RNA HELICASE RHLE-RELATED"/>
    <property type="match status" value="1"/>
</dbReference>
<feature type="domain" description="Helicase C-terminal" evidence="12">
    <location>
        <begin position="224"/>
        <end position="432"/>
    </location>
</feature>
<proteinExistence type="inferred from homology"/>
<feature type="domain" description="Helicase ATP-binding" evidence="11">
    <location>
        <begin position="33"/>
        <end position="214"/>
    </location>
</feature>
<evidence type="ECO:0000256" key="9">
    <source>
        <dbReference type="PROSITE-ProRule" id="PRU00552"/>
    </source>
</evidence>
<reference evidence="14 15" key="1">
    <citation type="submission" date="2016-08" db="EMBL/GenBank/DDBJ databases">
        <title>A Parts List for Fungal Cellulosomes Revealed by Comparative Genomics.</title>
        <authorList>
            <consortium name="DOE Joint Genome Institute"/>
            <person name="Haitjema C.H."/>
            <person name="Gilmore S.P."/>
            <person name="Henske J.K."/>
            <person name="Solomon K.V."/>
            <person name="De Groot R."/>
            <person name="Kuo A."/>
            <person name="Mondo S.J."/>
            <person name="Salamov A.A."/>
            <person name="Labutti K."/>
            <person name="Zhao Z."/>
            <person name="Chiniquy J."/>
            <person name="Barry K."/>
            <person name="Brewer H.M."/>
            <person name="Purvine S.O."/>
            <person name="Wright A.T."/>
            <person name="Boxma B."/>
            <person name="Van Alen T."/>
            <person name="Hackstein J.H."/>
            <person name="Baker S.E."/>
            <person name="Grigoriev I.V."/>
            <person name="O'Malley M.A."/>
        </authorList>
    </citation>
    <scope>NUCLEOTIDE SEQUENCE [LARGE SCALE GENOMIC DNA]</scope>
    <source>
        <strain evidence="14 15">S4</strain>
    </source>
</reference>
<evidence type="ECO:0000256" key="3">
    <source>
        <dbReference type="ARBA" id="ARBA00022801"/>
    </source>
</evidence>
<feature type="domain" description="DEAD-box RNA helicase Q" evidence="13">
    <location>
        <begin position="2"/>
        <end position="30"/>
    </location>
</feature>
<feature type="compositionally biased region" description="Low complexity" evidence="10">
    <location>
        <begin position="320"/>
        <end position="336"/>
    </location>
</feature>
<dbReference type="GO" id="GO:0003724">
    <property type="term" value="F:RNA helicase activity"/>
    <property type="evidence" value="ECO:0007669"/>
    <property type="project" value="UniProtKB-EC"/>
</dbReference>
<evidence type="ECO:0000256" key="4">
    <source>
        <dbReference type="ARBA" id="ARBA00022806"/>
    </source>
</evidence>
<evidence type="ECO:0000259" key="12">
    <source>
        <dbReference type="PROSITE" id="PS51194"/>
    </source>
</evidence>
<evidence type="ECO:0000259" key="13">
    <source>
        <dbReference type="PROSITE" id="PS51195"/>
    </source>
</evidence>
<reference evidence="14 15" key="2">
    <citation type="submission" date="2016-08" db="EMBL/GenBank/DDBJ databases">
        <title>Pervasive Adenine N6-methylation of Active Genes in Fungi.</title>
        <authorList>
            <consortium name="DOE Joint Genome Institute"/>
            <person name="Mondo S.J."/>
            <person name="Dannebaum R.O."/>
            <person name="Kuo R.C."/>
            <person name="Labutti K."/>
            <person name="Haridas S."/>
            <person name="Kuo A."/>
            <person name="Salamov A."/>
            <person name="Ahrendt S.R."/>
            <person name="Lipzen A."/>
            <person name="Sullivan W."/>
            <person name="Andreopoulos W.B."/>
            <person name="Clum A."/>
            <person name="Lindquist E."/>
            <person name="Daum C."/>
            <person name="Ramamoorthy G.K."/>
            <person name="Gryganskyi A."/>
            <person name="Culley D."/>
            <person name="Magnuson J.K."/>
            <person name="James T.Y."/>
            <person name="O'Malley M.A."/>
            <person name="Stajich J.E."/>
            <person name="Spatafora J.W."/>
            <person name="Visel A."/>
            <person name="Grigoriev I.V."/>
        </authorList>
    </citation>
    <scope>NUCLEOTIDE SEQUENCE [LARGE SCALE GENOMIC DNA]</scope>
    <source>
        <strain evidence="14 15">S4</strain>
    </source>
</reference>
<dbReference type="GO" id="GO:0005524">
    <property type="term" value="F:ATP binding"/>
    <property type="evidence" value="ECO:0007669"/>
    <property type="project" value="UniProtKB-KW"/>
</dbReference>
<dbReference type="EMBL" id="MCFG01000439">
    <property type="protein sequence ID" value="ORX67000.1"/>
    <property type="molecule type" value="Genomic_DNA"/>
</dbReference>
<dbReference type="InterPro" id="IPR050079">
    <property type="entry name" value="DEAD_box_RNA_helicase"/>
</dbReference>
<keyword evidence="6" id="KW-0694">RNA-binding</keyword>
<dbReference type="PROSITE" id="PS51195">
    <property type="entry name" value="Q_MOTIF"/>
    <property type="match status" value="1"/>
</dbReference>
<feature type="region of interest" description="Disordered" evidence="10">
    <location>
        <begin position="318"/>
        <end position="346"/>
    </location>
</feature>